<dbReference type="AlphaFoldDB" id="A0A378W8T2"/>
<comment type="similarity">
    <text evidence="2">Belongs to the EspG family.</text>
</comment>
<dbReference type="Proteomes" id="UP000254945">
    <property type="component" value="Unassembled WGS sequence"/>
</dbReference>
<keyword evidence="3" id="KW-0963">Cytoplasm</keyword>
<dbReference type="GO" id="GO:0005737">
    <property type="term" value="C:cytoplasm"/>
    <property type="evidence" value="ECO:0007669"/>
    <property type="project" value="UniProtKB-SubCell"/>
</dbReference>
<reference evidence="5 6" key="1">
    <citation type="submission" date="2018-06" db="EMBL/GenBank/DDBJ databases">
        <authorList>
            <consortium name="Pathogen Informatics"/>
            <person name="Doyle S."/>
        </authorList>
    </citation>
    <scope>NUCLEOTIDE SEQUENCE [LARGE SCALE GENOMIC DNA]</scope>
    <source>
        <strain evidence="5 6">NCTC4524</strain>
    </source>
</reference>
<accession>A0A378W8T2</accession>
<keyword evidence="4" id="KW-0143">Chaperone</keyword>
<dbReference type="STRING" id="1796.ABW05_18460"/>
<evidence type="ECO:0000313" key="5">
    <source>
        <dbReference type="EMBL" id="SUA29376.1"/>
    </source>
</evidence>
<dbReference type="EMBL" id="UGQQ01000002">
    <property type="protein sequence ID" value="SUA29376.1"/>
    <property type="molecule type" value="Genomic_DNA"/>
</dbReference>
<comment type="subcellular location">
    <subcellularLocation>
        <location evidence="1">Cytoplasm</location>
    </subcellularLocation>
</comment>
<gene>
    <name evidence="5" type="ORF">NCTC4524_05370</name>
</gene>
<sequence>MITDEVAPLRHDVEPWFMSGFEFRCAWEALGLDRLPSPLSYRHRGPKFMSEVEADRRDALARLRAGLTPNRVRILEALRYPAYLLHGFGQIEGGRIYRLLGLIGTTGYCAVITQDPSDQLIFGEDVQIIGCVNIDFPQVVLEALPAYSPGTRPRKEELLEDQTPTSALRDAKITGSILLSGSAEFTRDYQLRDATHLTLINIADDGAYVVNEGTNSFQIIPATVPNLMHVFKKIEKRQSEALTEKLSAEQADREFDALP</sequence>
<evidence type="ECO:0000256" key="1">
    <source>
        <dbReference type="ARBA" id="ARBA00004496"/>
    </source>
</evidence>
<evidence type="ECO:0000256" key="2">
    <source>
        <dbReference type="ARBA" id="ARBA00006411"/>
    </source>
</evidence>
<protein>
    <recommendedName>
        <fullName evidence="7">ESX secretion-associated protein EspG</fullName>
    </recommendedName>
</protein>
<evidence type="ECO:0008006" key="7">
    <source>
        <dbReference type="Google" id="ProtNLM"/>
    </source>
</evidence>
<evidence type="ECO:0000313" key="6">
    <source>
        <dbReference type="Proteomes" id="UP000254945"/>
    </source>
</evidence>
<evidence type="ECO:0000256" key="4">
    <source>
        <dbReference type="ARBA" id="ARBA00023186"/>
    </source>
</evidence>
<dbReference type="RefSeq" id="WP_036391261.1">
    <property type="nucleotide sequence ID" value="NZ_CP081000.1"/>
</dbReference>
<dbReference type="InterPro" id="IPR025734">
    <property type="entry name" value="EspG"/>
</dbReference>
<dbReference type="Pfam" id="PF14011">
    <property type="entry name" value="ESX-1_EspG"/>
    <property type="match status" value="1"/>
</dbReference>
<evidence type="ECO:0000256" key="3">
    <source>
        <dbReference type="ARBA" id="ARBA00022490"/>
    </source>
</evidence>
<proteinExistence type="inferred from homology"/>
<name>A0A378W8T2_9MYCO</name>
<organism evidence="5 6">
    <name type="scientific">Mycolicibacterium senegalense</name>
    <dbReference type="NCBI Taxonomy" id="1796"/>
    <lineage>
        <taxon>Bacteria</taxon>
        <taxon>Bacillati</taxon>
        <taxon>Actinomycetota</taxon>
        <taxon>Actinomycetes</taxon>
        <taxon>Mycobacteriales</taxon>
        <taxon>Mycobacteriaceae</taxon>
        <taxon>Mycolicibacterium</taxon>
    </lineage>
</organism>